<proteinExistence type="predicted"/>
<dbReference type="Pfam" id="PF15008">
    <property type="entry name" value="DUF4518"/>
    <property type="match status" value="1"/>
</dbReference>
<dbReference type="VEuPathDB" id="VectorBase:PPAPM1_001663"/>
<organism evidence="1 2">
    <name type="scientific">Phlebotomus papatasi</name>
    <name type="common">Sandfly</name>
    <dbReference type="NCBI Taxonomy" id="29031"/>
    <lineage>
        <taxon>Eukaryota</taxon>
        <taxon>Metazoa</taxon>
        <taxon>Ecdysozoa</taxon>
        <taxon>Arthropoda</taxon>
        <taxon>Hexapoda</taxon>
        <taxon>Insecta</taxon>
        <taxon>Pterygota</taxon>
        <taxon>Neoptera</taxon>
        <taxon>Endopterygota</taxon>
        <taxon>Diptera</taxon>
        <taxon>Nematocera</taxon>
        <taxon>Psychodoidea</taxon>
        <taxon>Psychodidae</taxon>
        <taxon>Phlebotomus</taxon>
        <taxon>Phlebotomus</taxon>
    </lineage>
</organism>
<dbReference type="Proteomes" id="UP000092462">
    <property type="component" value="Unassembled WGS sequence"/>
</dbReference>
<dbReference type="AlphaFoldDB" id="A0A1B0DQT1"/>
<keyword evidence="2" id="KW-1185">Reference proteome</keyword>
<accession>A0A1B0DQT1</accession>
<dbReference type="PANTHER" id="PTHR21084:SF1">
    <property type="entry name" value="DENSE INCISORS"/>
    <property type="match status" value="1"/>
</dbReference>
<evidence type="ECO:0000313" key="2">
    <source>
        <dbReference type="Proteomes" id="UP000092462"/>
    </source>
</evidence>
<dbReference type="VEuPathDB" id="VectorBase:PPAI010914"/>
<dbReference type="EnsemblMetazoa" id="PPAI010914-RA">
    <property type="protein sequence ID" value="PPAI010914-PA"/>
    <property type="gene ID" value="PPAI010914"/>
</dbReference>
<dbReference type="PANTHER" id="PTHR21084">
    <property type="entry name" value="DENSE INCISORS"/>
    <property type="match status" value="1"/>
</dbReference>
<reference evidence="1" key="1">
    <citation type="submission" date="2022-08" db="UniProtKB">
        <authorList>
            <consortium name="EnsemblMetazoa"/>
        </authorList>
    </citation>
    <scope>IDENTIFICATION</scope>
    <source>
        <strain evidence="1">Israel</strain>
    </source>
</reference>
<dbReference type="InterPro" id="IPR026698">
    <property type="entry name" value="UPF_C3orf38"/>
</dbReference>
<sequence length="298" mass="33650">MSQLQEWEKAGLRDFFTFDVRTEAIAIDMAKFFLSRVSITSPKTSADAIEKILHYCESIQIILDKKAVTKDILITYLMQRGATFSPNSTKQALIQRIIRFWQDKPVSSGIVQVTEISPSPTQPEKVAAVAVEDFPVNILSRQFASWFFRKLNETTLALDDLWPDASCAIRLVQNDMVSDENAHGSEAVLEKLITTRNNYNFTFNPNINHSGVQGRINPHGLVFVVCCGTLHVTNRWVGIFESAFGLVQDPSTGPNNWKCKQVKIELRSTQQQSLPTLQECQSIKNIIELPLENHILPE</sequence>
<dbReference type="InterPro" id="IPR032710">
    <property type="entry name" value="NTF2-like_dom_sf"/>
</dbReference>
<name>A0A1B0DQT1_PHLPP</name>
<dbReference type="SUPFAM" id="SSF54427">
    <property type="entry name" value="NTF2-like"/>
    <property type="match status" value="1"/>
</dbReference>
<dbReference type="EMBL" id="AJVK01019358">
    <property type="status" value="NOT_ANNOTATED_CDS"/>
    <property type="molecule type" value="Genomic_DNA"/>
</dbReference>
<protein>
    <submittedName>
        <fullName evidence="1">Uncharacterized protein</fullName>
    </submittedName>
</protein>
<evidence type="ECO:0000313" key="1">
    <source>
        <dbReference type="EnsemblMetazoa" id="PPAI010914-PA"/>
    </source>
</evidence>